<evidence type="ECO:0000256" key="1">
    <source>
        <dbReference type="SAM" id="MobiDB-lite"/>
    </source>
</evidence>
<feature type="compositionally biased region" description="Low complexity" evidence="1">
    <location>
        <begin position="12"/>
        <end position="29"/>
    </location>
</feature>
<dbReference type="EMBL" id="LFIW01000420">
    <property type="protein sequence ID" value="KZL86501.1"/>
    <property type="molecule type" value="Genomic_DNA"/>
</dbReference>
<keyword evidence="2" id="KW-0812">Transmembrane</keyword>
<feature type="compositionally biased region" description="Basic and acidic residues" evidence="1">
    <location>
        <begin position="191"/>
        <end position="200"/>
    </location>
</feature>
<keyword evidence="4" id="KW-1185">Reference proteome</keyword>
<name>A0A162NZU7_COLIC</name>
<evidence type="ECO:0000313" key="3">
    <source>
        <dbReference type="EMBL" id="KZL86501.1"/>
    </source>
</evidence>
<comment type="caution">
    <text evidence="3">The sequence shown here is derived from an EMBL/GenBank/DDBJ whole genome shotgun (WGS) entry which is preliminary data.</text>
</comment>
<keyword evidence="2" id="KW-1133">Transmembrane helix</keyword>
<feature type="region of interest" description="Disordered" evidence="1">
    <location>
        <begin position="1"/>
        <end position="70"/>
    </location>
</feature>
<accession>A0A162NZU7</accession>
<feature type="compositionally biased region" description="Polar residues" evidence="1">
    <location>
        <begin position="47"/>
        <end position="69"/>
    </location>
</feature>
<evidence type="ECO:0000256" key="2">
    <source>
        <dbReference type="SAM" id="Phobius"/>
    </source>
</evidence>
<sequence length="265" mass="28850">MTPPKLPQRVVTPSSLRTLTSTPRDTPLPKSTRNNPRLRLSAPLPTRRSSPSLLTSHLTQRRNLSSSPPSLARVLYPDTDTFVKYSLLHGPPQMSKAKICKTNLAVRPPAMREAAAERKVLDEVARHVSSHHASCPQTACRVNNTARLADDIAIKTKYRDPRTSTGMEARSLVSDMADAGPGLGDNQSGSREQEPPEPGRKTAAHYCALFAVIFASALLGYLIRYMEASKKPSESDEPGKIGEGGMKEEGVASDEMQKLHYLAAA</sequence>
<gene>
    <name evidence="3" type="ORF">CI238_02658</name>
</gene>
<feature type="region of interest" description="Disordered" evidence="1">
    <location>
        <begin position="229"/>
        <end position="253"/>
    </location>
</feature>
<feature type="transmembrane region" description="Helical" evidence="2">
    <location>
        <begin position="203"/>
        <end position="223"/>
    </location>
</feature>
<evidence type="ECO:0000313" key="4">
    <source>
        <dbReference type="Proteomes" id="UP000076584"/>
    </source>
</evidence>
<dbReference type="AlphaFoldDB" id="A0A162NZU7"/>
<proteinExistence type="predicted"/>
<organism evidence="3 4">
    <name type="scientific">Colletotrichum incanum</name>
    <name type="common">Soybean anthracnose fungus</name>
    <dbReference type="NCBI Taxonomy" id="1573173"/>
    <lineage>
        <taxon>Eukaryota</taxon>
        <taxon>Fungi</taxon>
        <taxon>Dikarya</taxon>
        <taxon>Ascomycota</taxon>
        <taxon>Pezizomycotina</taxon>
        <taxon>Sordariomycetes</taxon>
        <taxon>Hypocreomycetidae</taxon>
        <taxon>Glomerellales</taxon>
        <taxon>Glomerellaceae</taxon>
        <taxon>Colletotrichum</taxon>
        <taxon>Colletotrichum spaethianum species complex</taxon>
    </lineage>
</organism>
<protein>
    <submittedName>
        <fullName evidence="3">Uncharacterized protein</fullName>
    </submittedName>
</protein>
<feature type="region of interest" description="Disordered" evidence="1">
    <location>
        <begin position="176"/>
        <end position="200"/>
    </location>
</feature>
<keyword evidence="2" id="KW-0472">Membrane</keyword>
<dbReference type="Proteomes" id="UP000076584">
    <property type="component" value="Unassembled WGS sequence"/>
</dbReference>
<reference evidence="3 4" key="1">
    <citation type="submission" date="2015-06" db="EMBL/GenBank/DDBJ databases">
        <title>Survival trade-offs in plant roots during colonization by closely related pathogenic and mutualistic fungi.</title>
        <authorList>
            <person name="Hacquard S."/>
            <person name="Kracher B."/>
            <person name="Hiruma K."/>
            <person name="Weinman A."/>
            <person name="Muench P."/>
            <person name="Garrido Oter R."/>
            <person name="Ver Loren van Themaat E."/>
            <person name="Dallerey J.-F."/>
            <person name="Damm U."/>
            <person name="Henrissat B."/>
            <person name="Lespinet O."/>
            <person name="Thon M."/>
            <person name="Kemen E."/>
            <person name="McHardy A.C."/>
            <person name="Schulze-Lefert P."/>
            <person name="O'Connell R.J."/>
        </authorList>
    </citation>
    <scope>NUCLEOTIDE SEQUENCE [LARGE SCALE GENOMIC DNA]</scope>
    <source>
        <strain evidence="3 4">MAFF 238704</strain>
    </source>
</reference>